<proteinExistence type="predicted"/>
<dbReference type="EMBL" id="LAZR01046176">
    <property type="protein sequence ID" value="KKK97153.1"/>
    <property type="molecule type" value="Genomic_DNA"/>
</dbReference>
<comment type="caution">
    <text evidence="2">The sequence shown here is derived from an EMBL/GenBank/DDBJ whole genome shotgun (WGS) entry which is preliminary data.</text>
</comment>
<reference evidence="2" key="1">
    <citation type="journal article" date="2015" name="Nature">
        <title>Complex archaea that bridge the gap between prokaryotes and eukaryotes.</title>
        <authorList>
            <person name="Spang A."/>
            <person name="Saw J.H."/>
            <person name="Jorgensen S.L."/>
            <person name="Zaremba-Niedzwiedzka K."/>
            <person name="Martijn J."/>
            <person name="Lind A.E."/>
            <person name="van Eijk R."/>
            <person name="Schleper C."/>
            <person name="Guy L."/>
            <person name="Ettema T.J."/>
        </authorList>
    </citation>
    <scope>NUCLEOTIDE SEQUENCE</scope>
</reference>
<evidence type="ECO:0000256" key="1">
    <source>
        <dbReference type="SAM" id="MobiDB-lite"/>
    </source>
</evidence>
<protein>
    <submittedName>
        <fullName evidence="2">Uncharacterized protein</fullName>
    </submittedName>
</protein>
<sequence length="97" mass="10905">MKAQTFLNRTKEVSKNSKGYQLAKLLMDGINKINTCWTSGSGRFTTNMNYHQDTINVLELAGLMRIRDFITGNDSPRGGQTGLHIELTSKGKRKRLS</sequence>
<feature type="region of interest" description="Disordered" evidence="1">
    <location>
        <begin position="74"/>
        <end position="97"/>
    </location>
</feature>
<accession>A0A0F8ZTL7</accession>
<gene>
    <name evidence="2" type="ORF">LCGC14_2655590</name>
</gene>
<organism evidence="2">
    <name type="scientific">marine sediment metagenome</name>
    <dbReference type="NCBI Taxonomy" id="412755"/>
    <lineage>
        <taxon>unclassified sequences</taxon>
        <taxon>metagenomes</taxon>
        <taxon>ecological metagenomes</taxon>
    </lineage>
</organism>
<evidence type="ECO:0000313" key="2">
    <source>
        <dbReference type="EMBL" id="KKK97153.1"/>
    </source>
</evidence>
<name>A0A0F8ZTL7_9ZZZZ</name>
<dbReference type="AlphaFoldDB" id="A0A0F8ZTL7"/>